<evidence type="ECO:0000259" key="10">
    <source>
        <dbReference type="Pfam" id="PF12214"/>
    </source>
</evidence>
<proteinExistence type="inferred from homology"/>
<evidence type="ECO:0000313" key="12">
    <source>
        <dbReference type="Proteomes" id="UP001152799"/>
    </source>
</evidence>
<protein>
    <recommendedName>
        <fullName evidence="13">Targeting protein for Xklp2</fullName>
    </recommendedName>
</protein>
<dbReference type="OrthoDB" id="1684416at2759"/>
<dbReference type="GO" id="GO:0005634">
    <property type="term" value="C:nucleus"/>
    <property type="evidence" value="ECO:0007669"/>
    <property type="project" value="UniProtKB-SubCell"/>
</dbReference>
<evidence type="ECO:0000259" key="9">
    <source>
        <dbReference type="Pfam" id="PF06886"/>
    </source>
</evidence>
<evidence type="ECO:0000256" key="7">
    <source>
        <dbReference type="SAM" id="Coils"/>
    </source>
</evidence>
<feature type="region of interest" description="Disordered" evidence="8">
    <location>
        <begin position="334"/>
        <end position="364"/>
    </location>
</feature>
<keyword evidence="6" id="KW-0539">Nucleus</keyword>
<dbReference type="GO" id="GO:0005874">
    <property type="term" value="C:microtubule"/>
    <property type="evidence" value="ECO:0007669"/>
    <property type="project" value="InterPro"/>
</dbReference>
<evidence type="ECO:0000256" key="2">
    <source>
        <dbReference type="ARBA" id="ARBA00004186"/>
    </source>
</evidence>
<dbReference type="Pfam" id="PF06886">
    <property type="entry name" value="TPX2"/>
    <property type="match status" value="1"/>
</dbReference>
<feature type="compositionally biased region" description="Low complexity" evidence="8">
    <location>
        <begin position="281"/>
        <end position="296"/>
    </location>
</feature>
<evidence type="ECO:0000256" key="5">
    <source>
        <dbReference type="ARBA" id="ARBA00023212"/>
    </source>
</evidence>
<keyword evidence="7" id="KW-0175">Coiled coil</keyword>
<accession>A0A9N9Q8Z6</accession>
<keyword evidence="4" id="KW-0963">Cytoplasm</keyword>
<feature type="domain" description="TPX2 central" evidence="10">
    <location>
        <begin position="149"/>
        <end position="219"/>
    </location>
</feature>
<evidence type="ECO:0000256" key="1">
    <source>
        <dbReference type="ARBA" id="ARBA00004123"/>
    </source>
</evidence>
<evidence type="ECO:0000256" key="6">
    <source>
        <dbReference type="ARBA" id="ARBA00023242"/>
    </source>
</evidence>
<dbReference type="InterPro" id="IPR009675">
    <property type="entry name" value="TPX2_fam"/>
</dbReference>
<reference evidence="11" key="1">
    <citation type="submission" date="2022-01" db="EMBL/GenBank/DDBJ databases">
        <authorList>
            <person name="King R."/>
        </authorList>
    </citation>
    <scope>NUCLEOTIDE SEQUENCE</scope>
</reference>
<evidence type="ECO:0000256" key="8">
    <source>
        <dbReference type="SAM" id="MobiDB-lite"/>
    </source>
</evidence>
<evidence type="ECO:0000256" key="3">
    <source>
        <dbReference type="ARBA" id="ARBA00005885"/>
    </source>
</evidence>
<feature type="region of interest" description="Disordered" evidence="8">
    <location>
        <begin position="467"/>
        <end position="494"/>
    </location>
</feature>
<keyword evidence="5" id="KW-0206">Cytoskeleton</keyword>
<sequence>MSVNSALCHGTVSPEVTDSDLEEEYSDAFANATPSAAPISPYRRNRRSLSEGNILFLDDDKRMQPNLRDRADSDDEATEWRHEDDSIVKDMKRLARPSQFIASTDNLQGHTKFISNAEAIYKFHRDTPKRFRSQPRLTTFHSNPNLAHLKVTVPHSPMLRTKIRTRPCHIMTKEQREQMEFEEIQKIKFKAKPVNKNLHNPSKSVPIERKPVTKPEPFKLTCPPPKKIIPKQQFVFQALPIPRTIYLPPLLPEVEKRPVTDPETPMFMKNYKPQKKEATKKVTGTSTTVVPTRTVPAPFSFENRDNMRLRKREQLIKKMMDEERQGREFRATPMPRSLFKKERTLKSDSSSSTSSGKRCPSTDNICPQFKAREATVLKKSPFIPSLPNRPATIIVPFQLETESRRVEREEFDRKMKLREEELEQQKQRIKEMQAEQEQQEREKYRKLAEYKANPIKKYKPVEIQLSKKVTNPVTPLLHQKKSGKDKENVDKKNN</sequence>
<feature type="domain" description="TPX2 C-terminal" evidence="9">
    <location>
        <begin position="397"/>
        <end position="471"/>
    </location>
</feature>
<comment type="subcellular location">
    <subcellularLocation>
        <location evidence="2">Cytoplasm</location>
        <location evidence="2">Cytoskeleton</location>
        <location evidence="2">Spindle</location>
    </subcellularLocation>
    <subcellularLocation>
        <location evidence="1">Nucleus</location>
    </subcellularLocation>
</comment>
<name>A0A9N9Q8Z6_9CUCU</name>
<dbReference type="PANTHER" id="PTHR14326">
    <property type="entry name" value="TARGETING PROTEIN FOR XKLP2"/>
    <property type="match status" value="1"/>
</dbReference>
<dbReference type="InterPro" id="IPR027329">
    <property type="entry name" value="TPX2_C"/>
</dbReference>
<gene>
    <name evidence="11" type="ORF">CEUTPL_LOCUS1301</name>
</gene>
<dbReference type="InterPro" id="IPR027330">
    <property type="entry name" value="TPX2_central_dom"/>
</dbReference>
<dbReference type="Pfam" id="PF12214">
    <property type="entry name" value="TPX2_importin"/>
    <property type="match status" value="1"/>
</dbReference>
<keyword evidence="12" id="KW-1185">Reference proteome</keyword>
<dbReference type="PANTHER" id="PTHR14326:SF44">
    <property type="entry name" value="TARGETING PROTEIN FOR XKLP2"/>
    <property type="match status" value="1"/>
</dbReference>
<feature type="compositionally biased region" description="Basic and acidic residues" evidence="8">
    <location>
        <begin position="482"/>
        <end position="494"/>
    </location>
</feature>
<dbReference type="EMBL" id="OU892277">
    <property type="protein sequence ID" value="CAG9760577.1"/>
    <property type="molecule type" value="Genomic_DNA"/>
</dbReference>
<dbReference type="GO" id="GO:0005819">
    <property type="term" value="C:spindle"/>
    <property type="evidence" value="ECO:0007669"/>
    <property type="project" value="UniProtKB-SubCell"/>
</dbReference>
<evidence type="ECO:0000256" key="4">
    <source>
        <dbReference type="ARBA" id="ARBA00022490"/>
    </source>
</evidence>
<dbReference type="Proteomes" id="UP001152799">
    <property type="component" value="Chromosome 1"/>
</dbReference>
<dbReference type="AlphaFoldDB" id="A0A9N9Q8Z6"/>
<dbReference type="GO" id="GO:0060236">
    <property type="term" value="P:regulation of mitotic spindle organization"/>
    <property type="evidence" value="ECO:0007669"/>
    <property type="project" value="InterPro"/>
</dbReference>
<feature type="region of interest" description="Disordered" evidence="8">
    <location>
        <begin position="273"/>
        <end position="300"/>
    </location>
</feature>
<evidence type="ECO:0008006" key="13">
    <source>
        <dbReference type="Google" id="ProtNLM"/>
    </source>
</evidence>
<evidence type="ECO:0000313" key="11">
    <source>
        <dbReference type="EMBL" id="CAG9760577.1"/>
    </source>
</evidence>
<organism evidence="11 12">
    <name type="scientific">Ceutorhynchus assimilis</name>
    <name type="common">cabbage seed weevil</name>
    <dbReference type="NCBI Taxonomy" id="467358"/>
    <lineage>
        <taxon>Eukaryota</taxon>
        <taxon>Metazoa</taxon>
        <taxon>Ecdysozoa</taxon>
        <taxon>Arthropoda</taxon>
        <taxon>Hexapoda</taxon>
        <taxon>Insecta</taxon>
        <taxon>Pterygota</taxon>
        <taxon>Neoptera</taxon>
        <taxon>Endopterygota</taxon>
        <taxon>Coleoptera</taxon>
        <taxon>Polyphaga</taxon>
        <taxon>Cucujiformia</taxon>
        <taxon>Curculionidae</taxon>
        <taxon>Ceutorhynchinae</taxon>
        <taxon>Ceutorhynchus</taxon>
    </lineage>
</organism>
<comment type="similarity">
    <text evidence="3">Belongs to the TPX2 family.</text>
</comment>
<feature type="coiled-coil region" evidence="7">
    <location>
        <begin position="408"/>
        <end position="449"/>
    </location>
</feature>